<name>A0AAV7TMB4_PLEWA</name>
<dbReference type="EMBL" id="JANPWB010000006">
    <property type="protein sequence ID" value="KAJ1177784.1"/>
    <property type="molecule type" value="Genomic_DNA"/>
</dbReference>
<gene>
    <name evidence="2" type="ORF">NDU88_003036</name>
</gene>
<keyword evidence="3" id="KW-1185">Reference proteome</keyword>
<evidence type="ECO:0000256" key="1">
    <source>
        <dbReference type="SAM" id="MobiDB-lite"/>
    </source>
</evidence>
<organism evidence="2 3">
    <name type="scientific">Pleurodeles waltl</name>
    <name type="common">Iberian ribbed newt</name>
    <dbReference type="NCBI Taxonomy" id="8319"/>
    <lineage>
        <taxon>Eukaryota</taxon>
        <taxon>Metazoa</taxon>
        <taxon>Chordata</taxon>
        <taxon>Craniata</taxon>
        <taxon>Vertebrata</taxon>
        <taxon>Euteleostomi</taxon>
        <taxon>Amphibia</taxon>
        <taxon>Batrachia</taxon>
        <taxon>Caudata</taxon>
        <taxon>Salamandroidea</taxon>
        <taxon>Salamandridae</taxon>
        <taxon>Pleurodelinae</taxon>
        <taxon>Pleurodeles</taxon>
    </lineage>
</organism>
<reference evidence="2" key="1">
    <citation type="journal article" date="2022" name="bioRxiv">
        <title>Sequencing and chromosome-scale assembly of the giantPleurodeles waltlgenome.</title>
        <authorList>
            <person name="Brown T."/>
            <person name="Elewa A."/>
            <person name="Iarovenko S."/>
            <person name="Subramanian E."/>
            <person name="Araus A.J."/>
            <person name="Petzold A."/>
            <person name="Susuki M."/>
            <person name="Suzuki K.-i.T."/>
            <person name="Hayashi T."/>
            <person name="Toyoda A."/>
            <person name="Oliveira C."/>
            <person name="Osipova E."/>
            <person name="Leigh N.D."/>
            <person name="Simon A."/>
            <person name="Yun M.H."/>
        </authorList>
    </citation>
    <scope>NUCLEOTIDE SEQUENCE</scope>
    <source>
        <strain evidence="2">20211129_DDA</strain>
        <tissue evidence="2">Liver</tissue>
    </source>
</reference>
<sequence length="152" mass="16541">MKAWKWVRTRVWVQLISSPTRCVRQLRLLSRHPGSKAKLSRVSPASQDSSGHSRPPHGARTPLLPSWAGVLQAPCEGEGRREGSRAPATPDVRREVLPLSRAAQSCEAVALPRVVGLHVVTTLLGHSGENVNTPHSLGAPGVANLQHSLRRW</sequence>
<feature type="compositionally biased region" description="Polar residues" evidence="1">
    <location>
        <begin position="43"/>
        <end position="52"/>
    </location>
</feature>
<comment type="caution">
    <text evidence="2">The sequence shown here is derived from an EMBL/GenBank/DDBJ whole genome shotgun (WGS) entry which is preliminary data.</text>
</comment>
<dbReference type="AlphaFoldDB" id="A0AAV7TMB4"/>
<accession>A0AAV7TMB4</accession>
<evidence type="ECO:0000313" key="2">
    <source>
        <dbReference type="EMBL" id="KAJ1177784.1"/>
    </source>
</evidence>
<dbReference type="Proteomes" id="UP001066276">
    <property type="component" value="Chromosome 3_2"/>
</dbReference>
<protein>
    <submittedName>
        <fullName evidence="2">Uncharacterized protein</fullName>
    </submittedName>
</protein>
<feature type="region of interest" description="Disordered" evidence="1">
    <location>
        <begin position="34"/>
        <end position="65"/>
    </location>
</feature>
<proteinExistence type="predicted"/>
<evidence type="ECO:0000313" key="3">
    <source>
        <dbReference type="Proteomes" id="UP001066276"/>
    </source>
</evidence>